<name>A0A069RIG5_PEPLI</name>
<dbReference type="EMBL" id="JJMM01000008">
    <property type="protein sequence ID" value="KDR95940.1"/>
    <property type="molecule type" value="Genomic_DNA"/>
</dbReference>
<gene>
    <name evidence="1" type="ORF">CLIT_8c01090</name>
</gene>
<proteinExistence type="predicted"/>
<dbReference type="OrthoDB" id="1716019at2"/>
<reference evidence="1 2" key="1">
    <citation type="submission" date="2014-03" db="EMBL/GenBank/DDBJ databases">
        <title>Genome sequence of Clostridium litorale W6, DSM 5388.</title>
        <authorList>
            <person name="Poehlein A."/>
            <person name="Jagirdar A."/>
            <person name="Khonsari B."/>
            <person name="Chibani C.M."/>
            <person name="Gutierrez Gutierrez D.A."/>
            <person name="Davydova E."/>
            <person name="Alghaithi H.S."/>
            <person name="Nair K.P."/>
            <person name="Dhamotharan K."/>
            <person name="Chandran L."/>
            <person name="G W."/>
            <person name="Daniel R."/>
        </authorList>
    </citation>
    <scope>NUCLEOTIDE SEQUENCE [LARGE SCALE GENOMIC DNA]</scope>
    <source>
        <strain evidence="1 2">W6</strain>
    </source>
</reference>
<dbReference type="RefSeq" id="WP_038263125.1">
    <property type="nucleotide sequence ID" value="NZ_JJMM01000008.1"/>
</dbReference>
<keyword evidence="2" id="KW-1185">Reference proteome</keyword>
<evidence type="ECO:0000313" key="1">
    <source>
        <dbReference type="EMBL" id="KDR95940.1"/>
    </source>
</evidence>
<accession>A0A069RIG5</accession>
<dbReference type="Proteomes" id="UP000027946">
    <property type="component" value="Unassembled WGS sequence"/>
</dbReference>
<dbReference type="AlphaFoldDB" id="A0A069RIG5"/>
<evidence type="ECO:0000313" key="2">
    <source>
        <dbReference type="Proteomes" id="UP000027946"/>
    </source>
</evidence>
<organism evidence="1 2">
    <name type="scientific">Peptoclostridium litorale DSM 5388</name>
    <dbReference type="NCBI Taxonomy" id="1121324"/>
    <lineage>
        <taxon>Bacteria</taxon>
        <taxon>Bacillati</taxon>
        <taxon>Bacillota</taxon>
        <taxon>Clostridia</taxon>
        <taxon>Peptostreptococcales</taxon>
        <taxon>Peptoclostridiaceae</taxon>
        <taxon>Peptoclostridium</taxon>
    </lineage>
</organism>
<comment type="caution">
    <text evidence="1">The sequence shown here is derived from an EMBL/GenBank/DDBJ whole genome shotgun (WGS) entry which is preliminary data.</text>
</comment>
<dbReference type="STRING" id="1121324.CLIT_8c01090"/>
<sequence length="74" mass="8715">MKILKSVEIQVSKNTKLLELIDNKVDVINKIDDIKAPNADRQIDISRDIKFIKHKMRETEENVFIIKRQLKLAK</sequence>
<protein>
    <submittedName>
        <fullName evidence="1">Uncharacterized protein</fullName>
    </submittedName>
</protein>